<dbReference type="SUPFAM" id="SSF74650">
    <property type="entry name" value="Galactose mutarotase-like"/>
    <property type="match status" value="1"/>
</dbReference>
<evidence type="ECO:0000256" key="7">
    <source>
        <dbReference type="SAM" id="MobiDB-lite"/>
    </source>
</evidence>
<dbReference type="PROSITE" id="PS00545">
    <property type="entry name" value="ALDOSE_1_EPIMERASE"/>
    <property type="match status" value="1"/>
</dbReference>
<dbReference type="InterPro" id="IPR014718">
    <property type="entry name" value="GH-type_carb-bd"/>
</dbReference>
<reference evidence="8 9" key="1">
    <citation type="submission" date="2019-12" db="EMBL/GenBank/DDBJ databases">
        <title>Draft Genome Sequences of Six Type Strains of the Genus Massilia.</title>
        <authorList>
            <person name="Miess H."/>
            <person name="Frediansyah A."/>
            <person name="Goeker M."/>
            <person name="Gross H."/>
        </authorList>
    </citation>
    <scope>NUCLEOTIDE SEQUENCE [LARGE SCALE GENOMIC DNA]</scope>
    <source>
        <strain evidence="8 9">DSM 26639</strain>
    </source>
</reference>
<dbReference type="InterPro" id="IPR047215">
    <property type="entry name" value="Galactose_mutarotase-like"/>
</dbReference>
<dbReference type="InterPro" id="IPR018052">
    <property type="entry name" value="Ald1_epimerase_CS"/>
</dbReference>
<proteinExistence type="inferred from homology"/>
<dbReference type="Gene3D" id="2.70.98.10">
    <property type="match status" value="1"/>
</dbReference>
<feature type="region of interest" description="Disordered" evidence="7">
    <location>
        <begin position="1"/>
        <end position="35"/>
    </location>
</feature>
<organism evidence="8 9">
    <name type="scientific">Pseudoduganella flava</name>
    <dbReference type="NCBI Taxonomy" id="871742"/>
    <lineage>
        <taxon>Bacteria</taxon>
        <taxon>Pseudomonadati</taxon>
        <taxon>Pseudomonadota</taxon>
        <taxon>Betaproteobacteria</taxon>
        <taxon>Burkholderiales</taxon>
        <taxon>Oxalobacteraceae</taxon>
        <taxon>Telluria group</taxon>
        <taxon>Pseudoduganella</taxon>
    </lineage>
</organism>
<sequence length="477" mass="51531">MVGEPVHDRVRHVPAKDGGFRRRHRRHGRRHRRRADVEAGRLAVRLLRRAGQAVHRLHDHVHDLRAGLPGRVGADEGAGAALQGNHGPVIRPALLALALAGAASVAHGADTRIATRPYGTTAAGQAVEQVTLTNARGMTLSYIDYGATITGATVADRQGRRANVVLDLPDLAAYERGRAKHAAIIGRYAGRIGKARYTLDGKTVELIPNARGMTVHGGPDGYEKRVWRRRDFADKASIGSVYTLVSPDGDQRFPGTLTIEVTYRLQRARDEFSIEYAARTDAPTVVNLTNHGYFNLAGAGSGGLATHRFCIAAERYAVTDDVRVPTGELASVAGTPLDLRRPTDITPLLAKPEGALAPPQGFDHSYVFDQPAGQLVRAAVIDDSASGRRMEIFTTEPSAQFYTANGFDGVERGSTGQPYRKHDAFAFETQHLPDSPNQSAFPSTALYPGQVMRSVTTFRFGVAPARTDFSPCTSAPR</sequence>
<dbReference type="EMBL" id="CP046904">
    <property type="protein sequence ID" value="QGZ39818.1"/>
    <property type="molecule type" value="Genomic_DNA"/>
</dbReference>
<evidence type="ECO:0000256" key="5">
    <source>
        <dbReference type="ARBA" id="ARBA00032300"/>
    </source>
</evidence>
<dbReference type="PANTHER" id="PTHR10091:SF49">
    <property type="entry name" value="ALDOSE 1-EPIMERASE"/>
    <property type="match status" value="1"/>
</dbReference>
<dbReference type="InterPro" id="IPR011013">
    <property type="entry name" value="Gal_mutarotase_sf_dom"/>
</dbReference>
<evidence type="ECO:0000256" key="4">
    <source>
        <dbReference type="ARBA" id="ARBA00023277"/>
    </source>
</evidence>
<protein>
    <recommendedName>
        <fullName evidence="2">Aldose 1-epimerase</fullName>
    </recommendedName>
    <alternativeName>
        <fullName evidence="6">Galactose mutarotase</fullName>
    </alternativeName>
    <alternativeName>
        <fullName evidence="5">Type-1 mutarotase</fullName>
    </alternativeName>
</protein>
<dbReference type="NCBIfam" id="NF008277">
    <property type="entry name" value="PRK11055.1"/>
    <property type="match status" value="1"/>
</dbReference>
<evidence type="ECO:0000256" key="3">
    <source>
        <dbReference type="ARBA" id="ARBA00023235"/>
    </source>
</evidence>
<gene>
    <name evidence="8" type="ORF">GO485_12660</name>
</gene>
<evidence type="ECO:0000313" key="8">
    <source>
        <dbReference type="EMBL" id="QGZ39818.1"/>
    </source>
</evidence>
<evidence type="ECO:0000313" key="9">
    <source>
        <dbReference type="Proteomes" id="UP000437862"/>
    </source>
</evidence>
<keyword evidence="4" id="KW-0119">Carbohydrate metabolism</keyword>
<evidence type="ECO:0000256" key="2">
    <source>
        <dbReference type="ARBA" id="ARBA00014165"/>
    </source>
</evidence>
<name>A0ABX6FTJ5_9BURK</name>
<accession>A0ABX6FTJ5</accession>
<dbReference type="InterPro" id="IPR008183">
    <property type="entry name" value="Aldose_1/G6P_1-epimerase"/>
</dbReference>
<comment type="similarity">
    <text evidence="1">Belongs to the aldose epimerase family.</text>
</comment>
<dbReference type="Proteomes" id="UP000437862">
    <property type="component" value="Chromosome"/>
</dbReference>
<dbReference type="PANTHER" id="PTHR10091">
    <property type="entry name" value="ALDOSE-1-EPIMERASE"/>
    <property type="match status" value="1"/>
</dbReference>
<dbReference type="CDD" id="cd09019">
    <property type="entry name" value="galactose_mutarotase_like"/>
    <property type="match status" value="1"/>
</dbReference>
<dbReference type="Pfam" id="PF01263">
    <property type="entry name" value="Aldose_epim"/>
    <property type="match status" value="1"/>
</dbReference>
<keyword evidence="3 8" id="KW-0413">Isomerase</keyword>
<keyword evidence="9" id="KW-1185">Reference proteome</keyword>
<feature type="compositionally biased region" description="Basic residues" evidence="7">
    <location>
        <begin position="21"/>
        <end position="34"/>
    </location>
</feature>
<evidence type="ECO:0000256" key="6">
    <source>
        <dbReference type="ARBA" id="ARBA00033373"/>
    </source>
</evidence>
<evidence type="ECO:0000256" key="1">
    <source>
        <dbReference type="ARBA" id="ARBA00006206"/>
    </source>
</evidence>
<dbReference type="GO" id="GO:0004034">
    <property type="term" value="F:aldose 1-epimerase activity"/>
    <property type="evidence" value="ECO:0007669"/>
    <property type="project" value="UniProtKB-EC"/>
</dbReference>